<dbReference type="EMBL" id="PYLS01000004">
    <property type="protein sequence ID" value="PST84086.1"/>
    <property type="molecule type" value="Genomic_DNA"/>
</dbReference>
<evidence type="ECO:0000313" key="2">
    <source>
        <dbReference type="Proteomes" id="UP000240912"/>
    </source>
</evidence>
<accession>A0A2T3HNT5</accession>
<comment type="caution">
    <text evidence="1">The sequence shown here is derived from an EMBL/GenBank/DDBJ whole genome shotgun (WGS) entry which is preliminary data.</text>
</comment>
<dbReference type="SUPFAM" id="SSF48613">
    <property type="entry name" value="Heme oxygenase-like"/>
    <property type="match status" value="1"/>
</dbReference>
<dbReference type="InterPro" id="IPR016084">
    <property type="entry name" value="Haem_Oase-like_multi-hlx"/>
</dbReference>
<evidence type="ECO:0000313" key="1">
    <source>
        <dbReference type="EMBL" id="PST84086.1"/>
    </source>
</evidence>
<dbReference type="Proteomes" id="UP000240912">
    <property type="component" value="Unassembled WGS sequence"/>
</dbReference>
<name>A0A2T3HNT5_9SPHI</name>
<dbReference type="AlphaFoldDB" id="A0A2T3HNT5"/>
<dbReference type="RefSeq" id="WP_107214157.1">
    <property type="nucleotide sequence ID" value="NZ_KZ686268.1"/>
</dbReference>
<proteinExistence type="predicted"/>
<dbReference type="InterPro" id="IPR024423">
    <property type="entry name" value="DUF3050"/>
</dbReference>
<reference evidence="1 2" key="1">
    <citation type="submission" date="2018-03" db="EMBL/GenBank/DDBJ databases">
        <authorList>
            <person name="Keele B.F."/>
        </authorList>
    </citation>
    <scope>NUCLEOTIDE SEQUENCE [LARGE SCALE GENOMIC DNA]</scope>
    <source>
        <strain evidence="1 2">YL28-9</strain>
    </source>
</reference>
<protein>
    <submittedName>
        <fullName evidence="1">Heme oxygenase</fullName>
    </submittedName>
</protein>
<dbReference type="Gene3D" id="1.20.910.10">
    <property type="entry name" value="Heme oxygenase-like"/>
    <property type="match status" value="1"/>
</dbReference>
<keyword evidence="2" id="KW-1185">Reference proteome</keyword>
<dbReference type="Pfam" id="PF11251">
    <property type="entry name" value="DUF3050"/>
    <property type="match status" value="1"/>
</dbReference>
<sequence length="265" mass="29898">MHLHIDNIREEITPLRQRINEHPLYRSVAGIKELRIFMQFHIYAVWDFMSLLKALQIRLTGVSIPWFPVGDPHTRQLINQIVAGEEADTDETGSIKSHFEMYLDAMQQCGADTGPVLEFLRNLQQGETLQAACQAAGVPAAARQFMEYTFQLIGNARLHETAAAFTFGREDLIPGMFISMVRDLNSAGNGSISKFHYYLERHIEVDGDEHSHLALAMTEKLCHGDPQHWQEASAAAKQSLVMRIALWDAALTAIELNRIRGTDTQ</sequence>
<dbReference type="OrthoDB" id="9791270at2"/>
<gene>
    <name evidence="1" type="ORF">C7T94_04960</name>
</gene>
<organism evidence="1 2">
    <name type="scientific">Pedobacter yulinensis</name>
    <dbReference type="NCBI Taxonomy" id="2126353"/>
    <lineage>
        <taxon>Bacteria</taxon>
        <taxon>Pseudomonadati</taxon>
        <taxon>Bacteroidota</taxon>
        <taxon>Sphingobacteriia</taxon>
        <taxon>Sphingobacteriales</taxon>
        <taxon>Sphingobacteriaceae</taxon>
        <taxon>Pedobacter</taxon>
    </lineage>
</organism>